<dbReference type="PANTHER" id="PTHR44167">
    <property type="entry name" value="OVARIAN-SPECIFIC SERINE/THREONINE-PROTEIN KINASE LOK-RELATED"/>
    <property type="match status" value="1"/>
</dbReference>
<dbReference type="InterPro" id="IPR000719">
    <property type="entry name" value="Prot_kinase_dom"/>
</dbReference>
<reference evidence="2 3" key="1">
    <citation type="submission" date="2018-08" db="EMBL/GenBank/DDBJ databases">
        <title>Mucilaginibacter sp. MYSH2.</title>
        <authorList>
            <person name="Seo T."/>
        </authorList>
    </citation>
    <scope>NUCLEOTIDE SEQUENCE [LARGE SCALE GENOMIC DNA]</scope>
    <source>
        <strain evidence="2 3">MYSH2</strain>
    </source>
</reference>
<dbReference type="AlphaFoldDB" id="A0A372NNP6"/>
<dbReference type="OrthoDB" id="2485468at2"/>
<accession>A0A372NNP6</accession>
<dbReference type="Proteomes" id="UP000264217">
    <property type="component" value="Unassembled WGS sequence"/>
</dbReference>
<organism evidence="2 3">
    <name type="scientific">Mucilaginibacter conchicola</name>
    <dbReference type="NCBI Taxonomy" id="2303333"/>
    <lineage>
        <taxon>Bacteria</taxon>
        <taxon>Pseudomonadati</taxon>
        <taxon>Bacteroidota</taxon>
        <taxon>Sphingobacteriia</taxon>
        <taxon>Sphingobacteriales</taxon>
        <taxon>Sphingobacteriaceae</taxon>
        <taxon>Mucilaginibacter</taxon>
    </lineage>
</organism>
<evidence type="ECO:0000313" key="2">
    <source>
        <dbReference type="EMBL" id="RFZ90005.1"/>
    </source>
</evidence>
<dbReference type="EMBL" id="QWDC01000006">
    <property type="protein sequence ID" value="RFZ90005.1"/>
    <property type="molecule type" value="Genomic_DNA"/>
</dbReference>
<keyword evidence="2" id="KW-0808">Transferase</keyword>
<dbReference type="RefSeq" id="WP_117394189.1">
    <property type="nucleotide sequence ID" value="NZ_QWDC01000006.1"/>
</dbReference>
<keyword evidence="3" id="KW-1185">Reference proteome</keyword>
<dbReference type="Gene3D" id="1.10.510.10">
    <property type="entry name" value="Transferase(Phosphotransferase) domain 1"/>
    <property type="match status" value="1"/>
</dbReference>
<sequence>MANYPTLSDIVGAMQNPLQCFKSQELKGGTVLKKNNRILQYSGGYTTVFPFLTKKQKKVALRCWIADIGEAKHRSMAIANYLKQLQSPYFVDFIYVDQALLVQGKNYPVVLMDWIEAKTLKDFIEEHIKRTPELIKTLAEKFKEMVMYLHLQKIAHGDLQHGNLLVKPDCSLTLIDYDSMYISPLDGMPDSIKGLPGYQHPARLTNTLVHNKLDYFSETVIYLSLLVFSEMPDLWPKYFETEDLLFSKLDFASPSTSEIFNLLRRSKNRVVTQLTQSLMDQLAEKDIKNLLPLEELLVDKLAAVRDHIASKWDHQPNPPSNKSAVIANPLGIIQKM</sequence>
<evidence type="ECO:0000313" key="3">
    <source>
        <dbReference type="Proteomes" id="UP000264217"/>
    </source>
</evidence>
<proteinExistence type="predicted"/>
<keyword evidence="2" id="KW-0418">Kinase</keyword>
<feature type="domain" description="Protein kinase" evidence="1">
    <location>
        <begin position="34"/>
        <end position="302"/>
    </location>
</feature>
<comment type="caution">
    <text evidence="2">The sequence shown here is derived from an EMBL/GenBank/DDBJ whole genome shotgun (WGS) entry which is preliminary data.</text>
</comment>
<dbReference type="GO" id="GO:0004674">
    <property type="term" value="F:protein serine/threonine kinase activity"/>
    <property type="evidence" value="ECO:0007669"/>
    <property type="project" value="TreeGrafter"/>
</dbReference>
<gene>
    <name evidence="2" type="ORF">D0C36_23545</name>
</gene>
<evidence type="ECO:0000259" key="1">
    <source>
        <dbReference type="PROSITE" id="PS50011"/>
    </source>
</evidence>
<dbReference type="PROSITE" id="PS50011">
    <property type="entry name" value="PROTEIN_KINASE_DOM"/>
    <property type="match status" value="1"/>
</dbReference>
<dbReference type="GO" id="GO:0005524">
    <property type="term" value="F:ATP binding"/>
    <property type="evidence" value="ECO:0007669"/>
    <property type="project" value="InterPro"/>
</dbReference>
<dbReference type="Pfam" id="PF00069">
    <property type="entry name" value="Pkinase"/>
    <property type="match status" value="1"/>
</dbReference>
<dbReference type="PANTHER" id="PTHR44167:SF30">
    <property type="entry name" value="PHOSPHORYLASE KINASE"/>
    <property type="match status" value="1"/>
</dbReference>
<name>A0A372NNP6_9SPHI</name>
<dbReference type="SMART" id="SM00220">
    <property type="entry name" value="S_TKc"/>
    <property type="match status" value="1"/>
</dbReference>
<protein>
    <submittedName>
        <fullName evidence="2">Protein kinase family protein</fullName>
    </submittedName>
</protein>
<dbReference type="SUPFAM" id="SSF56112">
    <property type="entry name" value="Protein kinase-like (PK-like)"/>
    <property type="match status" value="1"/>
</dbReference>
<dbReference type="InterPro" id="IPR011009">
    <property type="entry name" value="Kinase-like_dom_sf"/>
</dbReference>